<evidence type="ECO:0000313" key="3">
    <source>
        <dbReference type="EMBL" id="ABF41569.1"/>
    </source>
</evidence>
<reference evidence="3 4" key="1">
    <citation type="journal article" date="2009" name="Appl. Environ. Microbiol.">
        <title>Three genomes from the phylum Acidobacteria provide insight into the lifestyles of these microorganisms in soils.</title>
        <authorList>
            <person name="Ward N.L."/>
            <person name="Challacombe J.F."/>
            <person name="Janssen P.H."/>
            <person name="Henrissat B."/>
            <person name="Coutinho P.M."/>
            <person name="Wu M."/>
            <person name="Xie G."/>
            <person name="Haft D.H."/>
            <person name="Sait M."/>
            <person name="Badger J."/>
            <person name="Barabote R.D."/>
            <person name="Bradley B."/>
            <person name="Brettin T.S."/>
            <person name="Brinkac L.M."/>
            <person name="Bruce D."/>
            <person name="Creasy T."/>
            <person name="Daugherty S.C."/>
            <person name="Davidsen T.M."/>
            <person name="DeBoy R.T."/>
            <person name="Detter J.C."/>
            <person name="Dodson R.J."/>
            <person name="Durkin A.S."/>
            <person name="Ganapathy A."/>
            <person name="Gwinn-Giglio M."/>
            <person name="Han C.S."/>
            <person name="Khouri H."/>
            <person name="Kiss H."/>
            <person name="Kothari S.P."/>
            <person name="Madupu R."/>
            <person name="Nelson K.E."/>
            <person name="Nelson W.C."/>
            <person name="Paulsen I."/>
            <person name="Penn K."/>
            <person name="Ren Q."/>
            <person name="Rosovitz M.J."/>
            <person name="Selengut J.D."/>
            <person name="Shrivastava S."/>
            <person name="Sullivan S.A."/>
            <person name="Tapia R."/>
            <person name="Thompson L.S."/>
            <person name="Watkins K.L."/>
            <person name="Yang Q."/>
            <person name="Yu C."/>
            <person name="Zafar N."/>
            <person name="Zhou L."/>
            <person name="Kuske C.R."/>
        </authorList>
    </citation>
    <scope>NUCLEOTIDE SEQUENCE [LARGE SCALE GENOMIC DNA]</scope>
    <source>
        <strain evidence="3 4">Ellin345</strain>
    </source>
</reference>
<evidence type="ECO:0000313" key="4">
    <source>
        <dbReference type="Proteomes" id="UP000002432"/>
    </source>
</evidence>
<organism evidence="3 4">
    <name type="scientific">Koribacter versatilis (strain Ellin345)</name>
    <dbReference type="NCBI Taxonomy" id="204669"/>
    <lineage>
        <taxon>Bacteria</taxon>
        <taxon>Pseudomonadati</taxon>
        <taxon>Acidobacteriota</taxon>
        <taxon>Terriglobia</taxon>
        <taxon>Terriglobales</taxon>
        <taxon>Candidatus Korobacteraceae</taxon>
        <taxon>Candidatus Korobacter</taxon>
    </lineage>
</organism>
<keyword evidence="4" id="KW-1185">Reference proteome</keyword>
<feature type="region of interest" description="Disordered" evidence="1">
    <location>
        <begin position="102"/>
        <end position="124"/>
    </location>
</feature>
<name>Q1INI1_KORVE</name>
<proteinExistence type="predicted"/>
<feature type="signal peptide" evidence="2">
    <location>
        <begin position="1"/>
        <end position="19"/>
    </location>
</feature>
<dbReference type="RefSeq" id="WP_011523370.1">
    <property type="nucleotide sequence ID" value="NC_008009.1"/>
</dbReference>
<dbReference type="KEGG" id="aba:Acid345_2568"/>
<dbReference type="Proteomes" id="UP000002432">
    <property type="component" value="Chromosome"/>
</dbReference>
<evidence type="ECO:0000256" key="1">
    <source>
        <dbReference type="SAM" id="MobiDB-lite"/>
    </source>
</evidence>
<protein>
    <recommendedName>
        <fullName evidence="5">DUF5666 domain-containing protein</fullName>
    </recommendedName>
</protein>
<accession>Q1INI1</accession>
<evidence type="ECO:0008006" key="5">
    <source>
        <dbReference type="Google" id="ProtNLM"/>
    </source>
</evidence>
<gene>
    <name evidence="3" type="ordered locus">Acid345_2568</name>
</gene>
<dbReference type="HOGENOM" id="CLU_2000881_0_0_0"/>
<keyword evidence="2" id="KW-0732">Signal</keyword>
<evidence type="ECO:0000256" key="2">
    <source>
        <dbReference type="SAM" id="SignalP"/>
    </source>
</evidence>
<feature type="chain" id="PRO_5004191765" description="DUF5666 domain-containing protein" evidence="2">
    <location>
        <begin position="20"/>
        <end position="124"/>
    </location>
</feature>
<dbReference type="STRING" id="204669.Acid345_2568"/>
<dbReference type="AlphaFoldDB" id="Q1INI1"/>
<dbReference type="EMBL" id="CP000360">
    <property type="protein sequence ID" value="ABF41569.1"/>
    <property type="molecule type" value="Genomic_DNA"/>
</dbReference>
<dbReference type="EnsemblBacteria" id="ABF41569">
    <property type="protein sequence ID" value="ABF41569"/>
    <property type="gene ID" value="Acid345_2568"/>
</dbReference>
<sequence>MKVLVGLLASLVISVPLIAGTPGSFRGTVVDGPEHSDAWVYVEGRNHTIRRVEVSAAKVHYDSEIPTSDRKSPIPKVLPLGTQVRITAEQDDRGEWKATDIEILKSEPSSDPEKKLATPTTSQS</sequence>